<name>J3KAB1_COCIM</name>
<feature type="compositionally biased region" description="Basic and acidic residues" evidence="1">
    <location>
        <begin position="23"/>
        <end position="39"/>
    </location>
</feature>
<gene>
    <name evidence="2" type="ORF">CIMG_13661</name>
</gene>
<sequence length="199" mass="22310">MPVDTRPDEDEENATKTMGIRINNEKVEDQEVEKNREVRSIGSSTSISDYSNKKKHSSSNGEFKSTLSLIRLTSTLVNQMNQSENKDNFALGVQIFHPSLPNPDSITAHCKHYTHDINSSLIQKPILQSAQSIYTSLNKNHDFVTKKSCQVNIFNSGWDIRPPSSEVWRVCTAYKQKADKIRSLAPGKSDGSKPEGLDN</sequence>
<dbReference type="KEGG" id="cim:CIMG_13661"/>
<reference evidence="3" key="2">
    <citation type="journal article" date="2010" name="Genome Res.">
        <title>Population genomic sequencing of Coccidioides fungi reveals recent hybridization and transposon control.</title>
        <authorList>
            <person name="Neafsey D.E."/>
            <person name="Barker B.M."/>
            <person name="Sharpton T.J."/>
            <person name="Stajich J.E."/>
            <person name="Park D.J."/>
            <person name="Whiston E."/>
            <person name="Hung C.-Y."/>
            <person name="McMahan C."/>
            <person name="White J."/>
            <person name="Sykes S."/>
            <person name="Heiman D."/>
            <person name="Young S."/>
            <person name="Zeng Q."/>
            <person name="Abouelleil A."/>
            <person name="Aftuck L."/>
            <person name="Bessette D."/>
            <person name="Brown A."/>
            <person name="FitzGerald M."/>
            <person name="Lui A."/>
            <person name="Macdonald J.P."/>
            <person name="Priest M."/>
            <person name="Orbach M.J."/>
            <person name="Galgiani J.N."/>
            <person name="Kirkland T.N."/>
            <person name="Cole G.T."/>
            <person name="Birren B.W."/>
            <person name="Henn M.R."/>
            <person name="Taylor J.W."/>
            <person name="Rounsley S.D."/>
        </authorList>
    </citation>
    <scope>GENOME REANNOTATION</scope>
    <source>
        <strain evidence="3">RS</strain>
    </source>
</reference>
<dbReference type="Proteomes" id="UP000001261">
    <property type="component" value="Unassembled WGS sequence"/>
</dbReference>
<feature type="region of interest" description="Disordered" evidence="1">
    <location>
        <begin position="1"/>
        <end position="61"/>
    </location>
</feature>
<feature type="compositionally biased region" description="Low complexity" evidence="1">
    <location>
        <begin position="40"/>
        <end position="50"/>
    </location>
</feature>
<accession>J3KAB1</accession>
<evidence type="ECO:0000256" key="1">
    <source>
        <dbReference type="SAM" id="MobiDB-lite"/>
    </source>
</evidence>
<keyword evidence="3" id="KW-1185">Reference proteome</keyword>
<proteinExistence type="predicted"/>
<dbReference type="GeneID" id="24165288"/>
<dbReference type="EMBL" id="GG704916">
    <property type="protein sequence ID" value="EAS31943.3"/>
    <property type="molecule type" value="Genomic_DNA"/>
</dbReference>
<reference evidence="3" key="1">
    <citation type="journal article" date="2009" name="Genome Res.">
        <title>Comparative genomic analyses of the human fungal pathogens Coccidioides and their relatives.</title>
        <authorList>
            <person name="Sharpton T.J."/>
            <person name="Stajich J.E."/>
            <person name="Rounsley S.D."/>
            <person name="Gardner M.J."/>
            <person name="Wortman J.R."/>
            <person name="Jordar V.S."/>
            <person name="Maiti R."/>
            <person name="Kodira C.D."/>
            <person name="Neafsey D.E."/>
            <person name="Zeng Q."/>
            <person name="Hung C.-Y."/>
            <person name="McMahan C."/>
            <person name="Muszewska A."/>
            <person name="Grynberg M."/>
            <person name="Mandel M.A."/>
            <person name="Kellner E.M."/>
            <person name="Barker B.M."/>
            <person name="Galgiani J.N."/>
            <person name="Orbach M.J."/>
            <person name="Kirkland T.N."/>
            <person name="Cole G.T."/>
            <person name="Henn M.R."/>
            <person name="Birren B.W."/>
            <person name="Taylor J.W."/>
        </authorList>
    </citation>
    <scope>NUCLEOTIDE SEQUENCE [LARGE SCALE GENOMIC DNA]</scope>
    <source>
        <strain evidence="3">RS</strain>
    </source>
</reference>
<protein>
    <submittedName>
        <fullName evidence="2">Uncharacterized protein</fullName>
    </submittedName>
</protein>
<dbReference type="AlphaFoldDB" id="J3KAB1"/>
<evidence type="ECO:0000313" key="2">
    <source>
        <dbReference type="EMBL" id="EAS31943.3"/>
    </source>
</evidence>
<dbReference type="RefSeq" id="XP_001243526.1">
    <property type="nucleotide sequence ID" value="XM_001243525.1"/>
</dbReference>
<evidence type="ECO:0000313" key="3">
    <source>
        <dbReference type="Proteomes" id="UP000001261"/>
    </source>
</evidence>
<dbReference type="InParanoid" id="J3KAB1"/>
<organism evidence="2 3">
    <name type="scientific">Coccidioides immitis (strain RS)</name>
    <name type="common">Valley fever fungus</name>
    <dbReference type="NCBI Taxonomy" id="246410"/>
    <lineage>
        <taxon>Eukaryota</taxon>
        <taxon>Fungi</taxon>
        <taxon>Dikarya</taxon>
        <taxon>Ascomycota</taxon>
        <taxon>Pezizomycotina</taxon>
        <taxon>Eurotiomycetes</taxon>
        <taxon>Eurotiomycetidae</taxon>
        <taxon>Onygenales</taxon>
        <taxon>Onygenaceae</taxon>
        <taxon>Coccidioides</taxon>
    </lineage>
</organism>
<dbReference type="VEuPathDB" id="FungiDB:CIMG_13661"/>